<dbReference type="EMBL" id="JH992988">
    <property type="protein sequence ID" value="EKX47713.1"/>
    <property type="molecule type" value="Genomic_DNA"/>
</dbReference>
<dbReference type="STRING" id="905079.L1JGR2"/>
<dbReference type="SUPFAM" id="SSF52075">
    <property type="entry name" value="Outer arm dynein light chain 1"/>
    <property type="match status" value="1"/>
</dbReference>
<dbReference type="PROSITE" id="PS51450">
    <property type="entry name" value="LRR"/>
    <property type="match status" value="1"/>
</dbReference>
<name>L1JGR2_GUITC</name>
<dbReference type="PANTHER" id="PTHR46652:SF3">
    <property type="entry name" value="LEUCINE-RICH REPEAT-CONTAINING PROTEIN 9"/>
    <property type="match status" value="1"/>
</dbReference>
<evidence type="ECO:0000256" key="1">
    <source>
        <dbReference type="ARBA" id="ARBA00022614"/>
    </source>
</evidence>
<evidence type="ECO:0000256" key="2">
    <source>
        <dbReference type="ARBA" id="ARBA00022737"/>
    </source>
</evidence>
<keyword evidence="1" id="KW-0433">Leucine-rich repeat</keyword>
<dbReference type="RefSeq" id="XP_005834693.1">
    <property type="nucleotide sequence ID" value="XM_005834636.1"/>
</dbReference>
<keyword evidence="2" id="KW-0677">Repeat</keyword>
<dbReference type="OrthoDB" id="7451790at2759"/>
<dbReference type="HOGENOM" id="CLU_2230191_0_0_1"/>
<dbReference type="InterPro" id="IPR025875">
    <property type="entry name" value="Leu-rich_rpt_4"/>
</dbReference>
<dbReference type="AlphaFoldDB" id="L1JGR2"/>
<dbReference type="PANTHER" id="PTHR46652">
    <property type="entry name" value="LEUCINE-RICH REPEAT AND IQ DOMAIN-CONTAINING PROTEIN 1-RELATED"/>
    <property type="match status" value="1"/>
</dbReference>
<evidence type="ECO:0000313" key="3">
    <source>
        <dbReference type="EMBL" id="EKX47713.1"/>
    </source>
</evidence>
<dbReference type="Gene3D" id="3.80.10.10">
    <property type="entry name" value="Ribonuclease Inhibitor"/>
    <property type="match status" value="1"/>
</dbReference>
<sequence>LAEVERLCLPSNRIKEIGVKGMMGNLVELFLQDNMIVRLDGIGCARRLRRLWLTSNELQDISEVGQLSDLRELWMQDNNLSEEELWAVKDLEHLSCLDVTGNPISS</sequence>
<dbReference type="PaxDb" id="55529-EKX47713"/>
<dbReference type="Pfam" id="PF12799">
    <property type="entry name" value="LRR_4"/>
    <property type="match status" value="1"/>
</dbReference>
<gene>
    <name evidence="3" type="ORF">GUITHDRAFT_47787</name>
</gene>
<evidence type="ECO:0008006" key="4">
    <source>
        <dbReference type="Google" id="ProtNLM"/>
    </source>
</evidence>
<protein>
    <recommendedName>
        <fullName evidence="4">Protein phosphatase 1 regulatory subunit 7</fullName>
    </recommendedName>
</protein>
<dbReference type="GeneID" id="17304609"/>
<dbReference type="InterPro" id="IPR050836">
    <property type="entry name" value="SDS22/Internalin_LRR"/>
</dbReference>
<feature type="non-terminal residue" evidence="3">
    <location>
        <position position="1"/>
    </location>
</feature>
<dbReference type="KEGG" id="gtt:GUITHDRAFT_47787"/>
<reference evidence="3" key="1">
    <citation type="journal article" date="2012" name="Nature">
        <title>Algal genomes reveal evolutionary mosaicism and the fate of nucleomorphs.</title>
        <authorList>
            <consortium name="DOE Joint Genome Institute"/>
            <person name="Curtis B.A."/>
            <person name="Tanifuji G."/>
            <person name="Burki F."/>
            <person name="Gruber A."/>
            <person name="Irimia M."/>
            <person name="Maruyama S."/>
            <person name="Arias M.C."/>
            <person name="Ball S.G."/>
            <person name="Gile G.H."/>
            <person name="Hirakawa Y."/>
            <person name="Hopkins J.F."/>
            <person name="Kuo A."/>
            <person name="Rensing S.A."/>
            <person name="Schmutz J."/>
            <person name="Symeonidi A."/>
            <person name="Elias M."/>
            <person name="Eveleigh R.J."/>
            <person name="Herman E.K."/>
            <person name="Klute M.J."/>
            <person name="Nakayama T."/>
            <person name="Obornik M."/>
            <person name="Reyes-Prieto A."/>
            <person name="Armbrust E.V."/>
            <person name="Aves S.J."/>
            <person name="Beiko R.G."/>
            <person name="Coutinho P."/>
            <person name="Dacks J.B."/>
            <person name="Durnford D.G."/>
            <person name="Fast N.M."/>
            <person name="Green B.R."/>
            <person name="Grisdale C.J."/>
            <person name="Hempel F."/>
            <person name="Henrissat B."/>
            <person name="Hoppner M.P."/>
            <person name="Ishida K."/>
            <person name="Kim E."/>
            <person name="Koreny L."/>
            <person name="Kroth P.G."/>
            <person name="Liu Y."/>
            <person name="Malik S.B."/>
            <person name="Maier U.G."/>
            <person name="McRose D."/>
            <person name="Mock T."/>
            <person name="Neilson J.A."/>
            <person name="Onodera N.T."/>
            <person name="Poole A.M."/>
            <person name="Pritham E.J."/>
            <person name="Richards T.A."/>
            <person name="Rocap G."/>
            <person name="Roy S.W."/>
            <person name="Sarai C."/>
            <person name="Schaack S."/>
            <person name="Shirato S."/>
            <person name="Slamovits C.H."/>
            <person name="Spencer D.F."/>
            <person name="Suzuki S."/>
            <person name="Worden A.Z."/>
            <person name="Zauner S."/>
            <person name="Barry K."/>
            <person name="Bell C."/>
            <person name="Bharti A.K."/>
            <person name="Crow J.A."/>
            <person name="Grimwood J."/>
            <person name="Kramer R."/>
            <person name="Lindquist E."/>
            <person name="Lucas S."/>
            <person name="Salamov A."/>
            <person name="McFadden G.I."/>
            <person name="Lane C.E."/>
            <person name="Keeling P.J."/>
            <person name="Gray M.W."/>
            <person name="Grigoriev I.V."/>
            <person name="Archibald J.M."/>
        </authorList>
    </citation>
    <scope>NUCLEOTIDE SEQUENCE</scope>
    <source>
        <strain evidence="3">CCMP2712</strain>
    </source>
</reference>
<feature type="non-terminal residue" evidence="3">
    <location>
        <position position="106"/>
    </location>
</feature>
<accession>L1JGR2</accession>
<dbReference type="InterPro" id="IPR032675">
    <property type="entry name" value="LRR_dom_sf"/>
</dbReference>
<organism evidence="3">
    <name type="scientific">Guillardia theta (strain CCMP2712)</name>
    <name type="common">Cryptophyte</name>
    <dbReference type="NCBI Taxonomy" id="905079"/>
    <lineage>
        <taxon>Eukaryota</taxon>
        <taxon>Cryptophyceae</taxon>
        <taxon>Pyrenomonadales</taxon>
        <taxon>Geminigeraceae</taxon>
        <taxon>Guillardia</taxon>
    </lineage>
</organism>
<proteinExistence type="predicted"/>
<dbReference type="InterPro" id="IPR001611">
    <property type="entry name" value="Leu-rich_rpt"/>
</dbReference>